<evidence type="ECO:0000256" key="2">
    <source>
        <dbReference type="RuleBase" id="RU367136"/>
    </source>
</evidence>
<comment type="similarity">
    <text evidence="2">Belongs to the glycosyltransferase group 1 family.</text>
</comment>
<comment type="subcellular location">
    <subcellularLocation>
        <location evidence="2">Endoplasmic reticulum membrane</location>
    </subcellularLocation>
</comment>
<name>A0A433DAI5_9FUNG</name>
<protein>
    <recommendedName>
        <fullName evidence="2">Alpha-1,3/1,6-mannosyltransferase ALG2</fullName>
        <ecNumber evidence="2">2.4.1.132</ecNumber>
        <ecNumber evidence="2">2.4.1.257</ecNumber>
    </recommendedName>
    <alternativeName>
        <fullName evidence="2">GDP-Man:Man(1)GlcNAc(2)-PP-Dol alpha-1,3-mannosyltransferase</fullName>
    </alternativeName>
</protein>
<keyword evidence="2" id="KW-0328">Glycosyltransferase</keyword>
<keyword evidence="4" id="KW-1185">Reference proteome</keyword>
<dbReference type="EC" id="2.4.1.257" evidence="2"/>
<dbReference type="PANTHER" id="PTHR45918">
    <property type="entry name" value="ALPHA-1,3/1,6-MANNOSYLTRANSFERASE ALG2"/>
    <property type="match status" value="1"/>
</dbReference>
<accession>A0A433DAI5</accession>
<dbReference type="PANTHER" id="PTHR45918:SF1">
    <property type="entry name" value="ALPHA-1,3_1,6-MANNOSYLTRANSFERASE ALG2"/>
    <property type="match status" value="1"/>
</dbReference>
<evidence type="ECO:0000313" key="4">
    <source>
        <dbReference type="Proteomes" id="UP000268093"/>
    </source>
</evidence>
<dbReference type="UniPathway" id="UPA00378"/>
<dbReference type="GO" id="GO:0102704">
    <property type="term" value="F:GDP-Man:Man(2)GlcNAc(2)-PP-Dol alpha-1,6-mannosyltransferase activity"/>
    <property type="evidence" value="ECO:0007669"/>
    <property type="project" value="UniProtKB-UniRule"/>
</dbReference>
<dbReference type="OrthoDB" id="448893at2759"/>
<keyword evidence="1 2" id="KW-0808">Transferase</keyword>
<dbReference type="GO" id="GO:0005789">
    <property type="term" value="C:endoplasmic reticulum membrane"/>
    <property type="evidence" value="ECO:0007669"/>
    <property type="project" value="UniProtKB-SubCell"/>
</dbReference>
<sequence>MYTSHHDRTHCFEETRDGRFDSANTVDLSVCLRLKLLLTRVFLTSVPSTHLGTLEVRVYGNTIIPRTFFGKFYILCAILRQFHLSLLLLFWDKDEYDVLFVDQLSASVPLLKWLSGAKILFYCHFPDKLLTQRKSLLKKLYRAPVDLFEELTTSKDSFSVRLHRLHHINFAHCHQLFVNSDAADTIVVNSKFTRSIFRQSFPSIRQEPQVLYPAINLAAYDKTVDEGDPSVKILKTLVVLF</sequence>
<feature type="non-terminal residue" evidence="3">
    <location>
        <position position="241"/>
    </location>
</feature>
<organism evidence="3 4">
    <name type="scientific">Jimgerdemannia flammicorona</name>
    <dbReference type="NCBI Taxonomy" id="994334"/>
    <lineage>
        <taxon>Eukaryota</taxon>
        <taxon>Fungi</taxon>
        <taxon>Fungi incertae sedis</taxon>
        <taxon>Mucoromycota</taxon>
        <taxon>Mucoromycotina</taxon>
        <taxon>Endogonomycetes</taxon>
        <taxon>Endogonales</taxon>
        <taxon>Endogonaceae</taxon>
        <taxon>Jimgerdemannia</taxon>
    </lineage>
</organism>
<dbReference type="InterPro" id="IPR027054">
    <property type="entry name" value="ALG2"/>
</dbReference>
<comment type="pathway">
    <text evidence="2">Protein modification; protein glycosylation.</text>
</comment>
<dbReference type="Proteomes" id="UP000268093">
    <property type="component" value="Unassembled WGS sequence"/>
</dbReference>
<comment type="catalytic activity">
    <reaction evidence="2">
        <text>a beta-D-Man-(1-&gt;4)-beta-D-GlcNAc-(1-&gt;4)-alpha-D-GlcNAc-diphospho-di-trans,poly-cis-dolichol + GDP-alpha-D-mannose = an alpha-D-Man-(1-&gt;3)-beta-D-Man-(1-&gt;4)-beta-D-GlcNAc-(1-&gt;4)-alpha-D-GlcNAc-diphospho-di-trans,poly-cis-dolichol + GDP + H(+)</text>
        <dbReference type="Rhea" id="RHEA:29515"/>
        <dbReference type="Rhea" id="RHEA-COMP:19511"/>
        <dbReference type="Rhea" id="RHEA-COMP:19513"/>
        <dbReference type="ChEBI" id="CHEBI:15378"/>
        <dbReference type="ChEBI" id="CHEBI:57527"/>
        <dbReference type="ChEBI" id="CHEBI:58189"/>
        <dbReference type="ChEBI" id="CHEBI:58472"/>
        <dbReference type="ChEBI" id="CHEBI:132510"/>
        <dbReference type="EC" id="2.4.1.132"/>
    </reaction>
    <physiologicalReaction direction="left-to-right" evidence="2">
        <dbReference type="Rhea" id="RHEA:29516"/>
    </physiologicalReaction>
</comment>
<comment type="caution">
    <text evidence="3">The sequence shown here is derived from an EMBL/GenBank/DDBJ whole genome shotgun (WGS) entry which is preliminary data.</text>
</comment>
<proteinExistence type="inferred from homology"/>
<dbReference type="EC" id="2.4.1.132" evidence="2"/>
<gene>
    <name evidence="3" type="ORF">BC936DRAFT_145257</name>
</gene>
<evidence type="ECO:0000256" key="1">
    <source>
        <dbReference type="ARBA" id="ARBA00022679"/>
    </source>
</evidence>
<comment type="function">
    <text evidence="2">Mannosylates Man(2)GlcNAc(2)-dolichol diphosphate and Man(1)GlcNAc(2)-dolichol diphosphate to form Man(3)GlcNAc(2)-dolichol diphosphate.</text>
</comment>
<reference evidence="3 4" key="1">
    <citation type="journal article" date="2018" name="New Phytol.">
        <title>Phylogenomics of Endogonaceae and evolution of mycorrhizas within Mucoromycota.</title>
        <authorList>
            <person name="Chang Y."/>
            <person name="Desiro A."/>
            <person name="Na H."/>
            <person name="Sandor L."/>
            <person name="Lipzen A."/>
            <person name="Clum A."/>
            <person name="Barry K."/>
            <person name="Grigoriev I.V."/>
            <person name="Martin F.M."/>
            <person name="Stajich J.E."/>
            <person name="Smith M.E."/>
            <person name="Bonito G."/>
            <person name="Spatafora J.W."/>
        </authorList>
    </citation>
    <scope>NUCLEOTIDE SEQUENCE [LARGE SCALE GENOMIC DNA]</scope>
    <source>
        <strain evidence="3 4">GMNB39</strain>
    </source>
</reference>
<keyword evidence="2" id="KW-0256">Endoplasmic reticulum</keyword>
<dbReference type="EMBL" id="RBNI01004022">
    <property type="protein sequence ID" value="RUP47863.1"/>
    <property type="molecule type" value="Genomic_DNA"/>
</dbReference>
<dbReference type="GO" id="GO:0004378">
    <property type="term" value="F:GDP-Man:Man(1)GlcNAc(2)-PP-Dol alpha-1,3-mannosyltransferase activity"/>
    <property type="evidence" value="ECO:0007669"/>
    <property type="project" value="UniProtKB-UniRule"/>
</dbReference>
<evidence type="ECO:0000313" key="3">
    <source>
        <dbReference type="EMBL" id="RUP47863.1"/>
    </source>
</evidence>
<comment type="catalytic activity">
    <reaction evidence="2">
        <text>an alpha-D-Man-(1-&gt;3)-beta-D-Man-(1-&gt;4)-beta-D-GlcNAc-(1-&gt;4)-alpha-D-GlcNAc-diphospho-di-trans,poly-cis-dolichol + GDP-alpha-D-mannose = an alpha-D-Man-(1-&gt;3)-[alpha-D-Man-(1-&gt;6)]-beta-D-Man-(1-&gt;4)-beta-D-GlcNAc-(1-&gt;4)-alpha-D-GlcNAc-diphospho-di-trans,poly-cis-dolichol + GDP + H(+)</text>
        <dbReference type="Rhea" id="RHEA:29519"/>
        <dbReference type="Rhea" id="RHEA-COMP:19513"/>
        <dbReference type="Rhea" id="RHEA-COMP:19515"/>
        <dbReference type="ChEBI" id="CHEBI:15378"/>
        <dbReference type="ChEBI" id="CHEBI:57527"/>
        <dbReference type="ChEBI" id="CHEBI:58189"/>
        <dbReference type="ChEBI" id="CHEBI:132510"/>
        <dbReference type="ChEBI" id="CHEBI:132511"/>
        <dbReference type="EC" id="2.4.1.257"/>
    </reaction>
    <physiologicalReaction direction="left-to-right" evidence="2">
        <dbReference type="Rhea" id="RHEA:29520"/>
    </physiologicalReaction>
</comment>
<dbReference type="SUPFAM" id="SSF53756">
    <property type="entry name" value="UDP-Glycosyltransferase/glycogen phosphorylase"/>
    <property type="match status" value="1"/>
</dbReference>
<dbReference type="AlphaFoldDB" id="A0A433DAI5"/>